<dbReference type="InterPro" id="IPR001867">
    <property type="entry name" value="OmpR/PhoB-type_DNA-bd"/>
</dbReference>
<evidence type="ECO:0000256" key="1">
    <source>
        <dbReference type="ARBA" id="ARBA00022553"/>
    </source>
</evidence>
<dbReference type="Pfam" id="PF00486">
    <property type="entry name" value="Trans_reg_C"/>
    <property type="match status" value="1"/>
</dbReference>
<evidence type="ECO:0000256" key="6">
    <source>
        <dbReference type="PROSITE-ProRule" id="PRU00169"/>
    </source>
</evidence>
<keyword evidence="4 7" id="KW-0238">DNA-binding</keyword>
<dbReference type="Proteomes" id="UP000248724">
    <property type="component" value="Unassembled WGS sequence"/>
</dbReference>
<name>A0A2W5ZAI6_9BACT</name>
<dbReference type="Pfam" id="PF00072">
    <property type="entry name" value="Response_reg"/>
    <property type="match status" value="1"/>
</dbReference>
<dbReference type="InterPro" id="IPR016032">
    <property type="entry name" value="Sig_transdc_resp-reg_C-effctor"/>
</dbReference>
<dbReference type="GO" id="GO:0000156">
    <property type="term" value="F:phosphorelay response regulator activity"/>
    <property type="evidence" value="ECO:0007669"/>
    <property type="project" value="TreeGrafter"/>
</dbReference>
<dbReference type="CDD" id="cd00383">
    <property type="entry name" value="trans_reg_C"/>
    <property type="match status" value="1"/>
</dbReference>
<dbReference type="InterPro" id="IPR036388">
    <property type="entry name" value="WH-like_DNA-bd_sf"/>
</dbReference>
<dbReference type="Gene3D" id="6.10.250.690">
    <property type="match status" value="1"/>
</dbReference>
<feature type="modified residue" description="4-aspartylphosphate" evidence="6">
    <location>
        <position position="73"/>
    </location>
</feature>
<dbReference type="EMBL" id="QHBU01000073">
    <property type="protein sequence ID" value="PZR82409.1"/>
    <property type="molecule type" value="Genomic_DNA"/>
</dbReference>
<reference evidence="11 12" key="1">
    <citation type="journal article" date="2017" name="Nature">
        <title>Atmospheric trace gases support primary production in Antarctic desert surface soil.</title>
        <authorList>
            <person name="Ji M."/>
            <person name="Greening C."/>
            <person name="Vanwonterghem I."/>
            <person name="Carere C.R."/>
            <person name="Bay S.K."/>
            <person name="Steen J.A."/>
            <person name="Montgomery K."/>
            <person name="Lines T."/>
            <person name="Beardall J."/>
            <person name="van Dorst J."/>
            <person name="Snape I."/>
            <person name="Stott M.B."/>
            <person name="Hugenholtz P."/>
            <person name="Ferrari B.C."/>
        </authorList>
    </citation>
    <scope>NUCLEOTIDE SEQUENCE [LARGE SCALE GENOMIC DNA]</scope>
    <source>
        <strain evidence="11">RRmetagenome_bin12</strain>
    </source>
</reference>
<feature type="domain" description="OmpR/PhoB-type" evidence="9">
    <location>
        <begin position="150"/>
        <end position="249"/>
    </location>
</feature>
<evidence type="ECO:0000256" key="3">
    <source>
        <dbReference type="ARBA" id="ARBA00023015"/>
    </source>
</evidence>
<dbReference type="Proteomes" id="UP000606991">
    <property type="component" value="Unassembled WGS sequence"/>
</dbReference>
<dbReference type="EMBL" id="JAEKNS010000019">
    <property type="protein sequence ID" value="MBJ7593483.1"/>
    <property type="molecule type" value="Genomic_DNA"/>
</dbReference>
<feature type="domain" description="Response regulatory" evidence="8">
    <location>
        <begin position="24"/>
        <end position="138"/>
    </location>
</feature>
<accession>A0A2W5ZAI6</accession>
<feature type="DNA-binding region" description="OmpR/PhoB-type" evidence="7">
    <location>
        <begin position="150"/>
        <end position="249"/>
    </location>
</feature>
<dbReference type="SMART" id="SM00862">
    <property type="entry name" value="Trans_reg_C"/>
    <property type="match status" value="1"/>
</dbReference>
<comment type="caution">
    <text evidence="11">The sequence shown here is derived from an EMBL/GenBank/DDBJ whole genome shotgun (WGS) entry which is preliminary data.</text>
</comment>
<dbReference type="InterPro" id="IPR011006">
    <property type="entry name" value="CheY-like_superfamily"/>
</dbReference>
<dbReference type="RefSeq" id="WP_337308805.1">
    <property type="nucleotide sequence ID" value="NZ_JAEKNS010000019.1"/>
</dbReference>
<dbReference type="GO" id="GO:0006355">
    <property type="term" value="P:regulation of DNA-templated transcription"/>
    <property type="evidence" value="ECO:0007669"/>
    <property type="project" value="InterPro"/>
</dbReference>
<evidence type="ECO:0000313" key="13">
    <source>
        <dbReference type="Proteomes" id="UP000606991"/>
    </source>
</evidence>
<dbReference type="InterPro" id="IPR001789">
    <property type="entry name" value="Sig_transdc_resp-reg_receiver"/>
</dbReference>
<dbReference type="PANTHER" id="PTHR48111:SF4">
    <property type="entry name" value="DNA-BINDING DUAL TRANSCRIPTIONAL REGULATOR OMPR"/>
    <property type="match status" value="1"/>
</dbReference>
<dbReference type="Gene3D" id="1.10.10.10">
    <property type="entry name" value="Winged helix-like DNA-binding domain superfamily/Winged helix DNA-binding domain"/>
    <property type="match status" value="1"/>
</dbReference>
<sequence length="273" mass="29823">MKSLTEPIPGQPYTAGRPSGAEATVLVIDDDPSMHDILAVLGHQHGFGIQFADDGTDGVRLAEQNDVDLIVLDLNLPGLTGFDVCRRIRSAGIEIPIVMVSASSDPVDVVVGLEIGADDYVVKPFEIRELAARINAKLRRQRTSQSQVRPGRLKFPGLIVDVGRHEVLRDGQAVTLTPTEFDLLALLSASPGRVISRTEMIQKVWGQGADLDLRSVDAHVYRLRRKIEPDGPRPTYIHAVPGIGYRFERRGLTDRLSRAQDDDAPLDEAAAAQ</sequence>
<dbReference type="PANTHER" id="PTHR48111">
    <property type="entry name" value="REGULATOR OF RPOS"/>
    <property type="match status" value="1"/>
</dbReference>
<dbReference type="SUPFAM" id="SSF52172">
    <property type="entry name" value="CheY-like"/>
    <property type="match status" value="1"/>
</dbReference>
<evidence type="ECO:0000313" key="10">
    <source>
        <dbReference type="EMBL" id="MBJ7593483.1"/>
    </source>
</evidence>
<accession>A0A934K0Q3</accession>
<keyword evidence="3" id="KW-0805">Transcription regulation</keyword>
<keyword evidence="1 6" id="KW-0597">Phosphoprotein</keyword>
<dbReference type="InterPro" id="IPR039420">
    <property type="entry name" value="WalR-like"/>
</dbReference>
<keyword evidence="2" id="KW-0902">Two-component regulatory system</keyword>
<dbReference type="AlphaFoldDB" id="A0A2W5ZAI6"/>
<reference evidence="10 13" key="3">
    <citation type="submission" date="2020-10" db="EMBL/GenBank/DDBJ databases">
        <title>Ca. Dormibacterota MAGs.</title>
        <authorList>
            <person name="Montgomery K."/>
        </authorList>
    </citation>
    <scope>NUCLEOTIDE SEQUENCE [LARGE SCALE GENOMIC DNA]</scope>
    <source>
        <strain evidence="10">SC8812_S17_18</strain>
    </source>
</reference>
<dbReference type="SUPFAM" id="SSF46894">
    <property type="entry name" value="C-terminal effector domain of the bipartite response regulators"/>
    <property type="match status" value="1"/>
</dbReference>
<dbReference type="Gene3D" id="3.40.50.2300">
    <property type="match status" value="1"/>
</dbReference>
<evidence type="ECO:0000313" key="12">
    <source>
        <dbReference type="Proteomes" id="UP000248724"/>
    </source>
</evidence>
<protein>
    <submittedName>
        <fullName evidence="11">DNA-binding response regulator</fullName>
    </submittedName>
    <submittedName>
        <fullName evidence="10">Response regulator transcription factor</fullName>
    </submittedName>
</protein>
<reference evidence="11" key="2">
    <citation type="submission" date="2018-05" db="EMBL/GenBank/DDBJ databases">
        <authorList>
            <person name="Ferrari B."/>
        </authorList>
    </citation>
    <scope>NUCLEOTIDE SEQUENCE</scope>
    <source>
        <strain evidence="11">RRmetagenome_bin12</strain>
    </source>
</reference>
<gene>
    <name evidence="11" type="ORF">DLM65_03925</name>
    <name evidence="10" type="ORF">JF886_01260</name>
</gene>
<evidence type="ECO:0000313" key="11">
    <source>
        <dbReference type="EMBL" id="PZR82409.1"/>
    </source>
</evidence>
<dbReference type="GO" id="GO:0000976">
    <property type="term" value="F:transcription cis-regulatory region binding"/>
    <property type="evidence" value="ECO:0007669"/>
    <property type="project" value="TreeGrafter"/>
</dbReference>
<dbReference type="FunFam" id="1.10.10.10:FF:000018">
    <property type="entry name" value="DNA-binding response regulator ResD"/>
    <property type="match status" value="1"/>
</dbReference>
<evidence type="ECO:0000259" key="9">
    <source>
        <dbReference type="PROSITE" id="PS51755"/>
    </source>
</evidence>
<keyword evidence="5" id="KW-0804">Transcription</keyword>
<dbReference type="GO" id="GO:0032993">
    <property type="term" value="C:protein-DNA complex"/>
    <property type="evidence" value="ECO:0007669"/>
    <property type="project" value="TreeGrafter"/>
</dbReference>
<dbReference type="PROSITE" id="PS50110">
    <property type="entry name" value="RESPONSE_REGULATORY"/>
    <property type="match status" value="1"/>
</dbReference>
<dbReference type="PROSITE" id="PS51755">
    <property type="entry name" value="OMPR_PHOB"/>
    <property type="match status" value="1"/>
</dbReference>
<evidence type="ECO:0000256" key="4">
    <source>
        <dbReference type="ARBA" id="ARBA00023125"/>
    </source>
</evidence>
<organism evidence="11 12">
    <name type="scientific">Candidatus Aeolococcus gillhamiae</name>
    <dbReference type="NCBI Taxonomy" id="3127015"/>
    <lineage>
        <taxon>Bacteria</taxon>
        <taxon>Bacillati</taxon>
        <taxon>Candidatus Dormiibacterota</taxon>
        <taxon>Candidatus Dormibacteria</taxon>
        <taxon>Candidatus Aeolococcales</taxon>
        <taxon>Candidatus Aeolococcaceae</taxon>
        <taxon>Candidatus Aeolococcus</taxon>
    </lineage>
</organism>
<evidence type="ECO:0000259" key="8">
    <source>
        <dbReference type="PROSITE" id="PS50110"/>
    </source>
</evidence>
<evidence type="ECO:0000256" key="7">
    <source>
        <dbReference type="PROSITE-ProRule" id="PRU01091"/>
    </source>
</evidence>
<proteinExistence type="predicted"/>
<evidence type="ECO:0000256" key="2">
    <source>
        <dbReference type="ARBA" id="ARBA00023012"/>
    </source>
</evidence>
<evidence type="ECO:0000256" key="5">
    <source>
        <dbReference type="ARBA" id="ARBA00023163"/>
    </source>
</evidence>
<dbReference type="SMART" id="SM00448">
    <property type="entry name" value="REC"/>
    <property type="match status" value="1"/>
</dbReference>
<dbReference type="GO" id="GO:0005829">
    <property type="term" value="C:cytosol"/>
    <property type="evidence" value="ECO:0007669"/>
    <property type="project" value="TreeGrafter"/>
</dbReference>